<dbReference type="InterPro" id="IPR015421">
    <property type="entry name" value="PyrdxlP-dep_Trfase_major"/>
</dbReference>
<gene>
    <name evidence="6" type="ORF">P0082_04855</name>
</gene>
<protein>
    <submittedName>
        <fullName evidence="6">Aminotransferase class V-fold PLP-dependent enzyme</fullName>
    </submittedName>
</protein>
<evidence type="ECO:0000256" key="2">
    <source>
        <dbReference type="ARBA" id="ARBA00006490"/>
    </source>
</evidence>
<reference evidence="6 7" key="1">
    <citation type="submission" date="2023-04" db="EMBL/GenBank/DDBJ databases">
        <title>Spirochaete genome identified in red abalone sample constitutes a novel genus.</title>
        <authorList>
            <person name="Sharma S.P."/>
            <person name="Purcell C.M."/>
            <person name="Hyde J.R."/>
            <person name="Severin A.J."/>
        </authorList>
    </citation>
    <scope>NUCLEOTIDE SEQUENCE [LARGE SCALE GENOMIC DNA]</scope>
    <source>
        <strain evidence="6 7">SP-2023</strain>
    </source>
</reference>
<organism evidence="6 7">
    <name type="scientific">Candidatus Haliotispira prima</name>
    <dbReference type="NCBI Taxonomy" id="3034016"/>
    <lineage>
        <taxon>Bacteria</taxon>
        <taxon>Pseudomonadati</taxon>
        <taxon>Spirochaetota</taxon>
        <taxon>Spirochaetia</taxon>
        <taxon>Spirochaetales</taxon>
        <taxon>Spirochaetaceae</taxon>
        <taxon>Candidatus Haliotispira</taxon>
    </lineage>
</organism>
<dbReference type="Pfam" id="PF00266">
    <property type="entry name" value="Aminotran_5"/>
    <property type="match status" value="1"/>
</dbReference>
<comment type="catalytic activity">
    <reaction evidence="4">
        <text>(sulfur carrier)-H + L-cysteine = (sulfur carrier)-SH + L-alanine</text>
        <dbReference type="Rhea" id="RHEA:43892"/>
        <dbReference type="Rhea" id="RHEA-COMP:14737"/>
        <dbReference type="Rhea" id="RHEA-COMP:14739"/>
        <dbReference type="ChEBI" id="CHEBI:29917"/>
        <dbReference type="ChEBI" id="CHEBI:35235"/>
        <dbReference type="ChEBI" id="CHEBI:57972"/>
        <dbReference type="ChEBI" id="CHEBI:64428"/>
        <dbReference type="EC" id="2.8.1.7"/>
    </reaction>
</comment>
<keyword evidence="7" id="KW-1185">Reference proteome</keyword>
<dbReference type="PANTHER" id="PTHR11601">
    <property type="entry name" value="CYSTEINE DESULFURYLASE FAMILY MEMBER"/>
    <property type="match status" value="1"/>
</dbReference>
<dbReference type="Proteomes" id="UP001228690">
    <property type="component" value="Chromosome"/>
</dbReference>
<comment type="similarity">
    <text evidence="2">Belongs to the class-V pyridoxal-phosphate-dependent aminotransferase family. NifS/IscS subfamily.</text>
</comment>
<dbReference type="InterPro" id="IPR000192">
    <property type="entry name" value="Aminotrans_V_dom"/>
</dbReference>
<keyword evidence="3" id="KW-0663">Pyridoxal phosphate</keyword>
<dbReference type="GO" id="GO:0008483">
    <property type="term" value="F:transaminase activity"/>
    <property type="evidence" value="ECO:0007669"/>
    <property type="project" value="UniProtKB-KW"/>
</dbReference>
<proteinExistence type="inferred from homology"/>
<evidence type="ECO:0000256" key="1">
    <source>
        <dbReference type="ARBA" id="ARBA00001933"/>
    </source>
</evidence>
<evidence type="ECO:0000256" key="3">
    <source>
        <dbReference type="ARBA" id="ARBA00022898"/>
    </source>
</evidence>
<evidence type="ECO:0000313" key="7">
    <source>
        <dbReference type="Proteomes" id="UP001228690"/>
    </source>
</evidence>
<dbReference type="RefSeq" id="WP_326928400.1">
    <property type="nucleotide sequence ID" value="NZ_CP123443.1"/>
</dbReference>
<dbReference type="SUPFAM" id="SSF53383">
    <property type="entry name" value="PLP-dependent transferases"/>
    <property type="match status" value="1"/>
</dbReference>
<keyword evidence="6" id="KW-0808">Transferase</keyword>
<evidence type="ECO:0000259" key="5">
    <source>
        <dbReference type="Pfam" id="PF00266"/>
    </source>
</evidence>
<sequence>MNSEPNISPAVSAAVSPAKNSGEILYLDCAASAPVFSELLNPGPEWVDKFCANPSARHRLGLESAELLSRERCRAAELLGCRPEQVSFCSGATEANNLALYNRLLPQLLSAKSRHDLSGSITAAHSELDHPSGIQPLRRLKPYGLQLQRIALSSTGELLLGRYLEKQLAVRSSANLLCLITTLDGESGRKQDLSALAAEIQNAQEHRRAAGLPPVYIHADISQHLAAEASVPQLARLGMLLQNSFDSIALSGQKIGAGRGCSILLQRNLPKWSLSQGGGQEAGQRAGTENLYSIRALVRALELQAAQYQAQLQRSAAFLELLAGYPQIRLQPTYRSQYPALFSPFIFSIAAPPLPAEVLQRLLSEHGYMVGTGSACSSKTAKDRAEKLLAQGYDRELLPSIMRISFGNGASHPGTEQLRGFLDCLHSLQQRYA</sequence>
<dbReference type="PANTHER" id="PTHR11601:SF34">
    <property type="entry name" value="CYSTEINE DESULFURASE"/>
    <property type="match status" value="1"/>
</dbReference>
<evidence type="ECO:0000256" key="4">
    <source>
        <dbReference type="ARBA" id="ARBA00050776"/>
    </source>
</evidence>
<name>A0ABY8MLY8_9SPIO</name>
<comment type="cofactor">
    <cofactor evidence="1">
        <name>pyridoxal 5'-phosphate</name>
        <dbReference type="ChEBI" id="CHEBI:597326"/>
    </cofactor>
</comment>
<dbReference type="Gene3D" id="3.90.1150.10">
    <property type="entry name" value="Aspartate Aminotransferase, domain 1"/>
    <property type="match status" value="1"/>
</dbReference>
<accession>A0ABY8MLY8</accession>
<keyword evidence="6" id="KW-0032">Aminotransferase</keyword>
<dbReference type="Gene3D" id="3.40.640.10">
    <property type="entry name" value="Type I PLP-dependent aspartate aminotransferase-like (Major domain)"/>
    <property type="match status" value="1"/>
</dbReference>
<dbReference type="InterPro" id="IPR015424">
    <property type="entry name" value="PyrdxlP-dep_Trfase"/>
</dbReference>
<feature type="domain" description="Aminotransferase class V" evidence="5">
    <location>
        <begin position="26"/>
        <end position="411"/>
    </location>
</feature>
<dbReference type="EMBL" id="CP123443">
    <property type="protein sequence ID" value="WGK70193.1"/>
    <property type="molecule type" value="Genomic_DNA"/>
</dbReference>
<dbReference type="Gene3D" id="1.10.260.50">
    <property type="match status" value="1"/>
</dbReference>
<evidence type="ECO:0000313" key="6">
    <source>
        <dbReference type="EMBL" id="WGK70193.1"/>
    </source>
</evidence>
<dbReference type="InterPro" id="IPR015422">
    <property type="entry name" value="PyrdxlP-dep_Trfase_small"/>
</dbReference>